<dbReference type="SUPFAM" id="SSF46689">
    <property type="entry name" value="Homeodomain-like"/>
    <property type="match status" value="1"/>
</dbReference>
<dbReference type="Pfam" id="PF25601">
    <property type="entry name" value="AAA_lid_14"/>
    <property type="match status" value="1"/>
</dbReference>
<dbReference type="Pfam" id="PF02954">
    <property type="entry name" value="HTH_8"/>
    <property type="match status" value="1"/>
</dbReference>
<feature type="compositionally biased region" description="Low complexity" evidence="5">
    <location>
        <begin position="372"/>
        <end position="381"/>
    </location>
</feature>
<accession>A0A518AJ50</accession>
<dbReference type="EMBL" id="CP036278">
    <property type="protein sequence ID" value="QDU54704.1"/>
    <property type="molecule type" value="Genomic_DNA"/>
</dbReference>
<dbReference type="AlphaFoldDB" id="A0A518AJ50"/>
<dbReference type="InterPro" id="IPR058031">
    <property type="entry name" value="AAA_lid_NorR"/>
</dbReference>
<evidence type="ECO:0000256" key="3">
    <source>
        <dbReference type="ARBA" id="ARBA00023015"/>
    </source>
</evidence>
<dbReference type="InterPro" id="IPR002078">
    <property type="entry name" value="Sigma_54_int"/>
</dbReference>
<feature type="compositionally biased region" description="Acidic residues" evidence="5">
    <location>
        <begin position="400"/>
        <end position="412"/>
    </location>
</feature>
<keyword evidence="1" id="KW-0547">Nucleotide-binding</keyword>
<evidence type="ECO:0000313" key="8">
    <source>
        <dbReference type="Proteomes" id="UP000315750"/>
    </source>
</evidence>
<gene>
    <name evidence="7" type="primary">zraR_4</name>
    <name evidence="7" type="ORF">Pan181_08870</name>
</gene>
<dbReference type="GO" id="GO:0006355">
    <property type="term" value="P:regulation of DNA-templated transcription"/>
    <property type="evidence" value="ECO:0007669"/>
    <property type="project" value="InterPro"/>
</dbReference>
<feature type="compositionally biased region" description="Basic and acidic residues" evidence="5">
    <location>
        <begin position="382"/>
        <end position="393"/>
    </location>
</feature>
<name>A0A518AJ50_9BACT</name>
<proteinExistence type="predicted"/>
<organism evidence="7 8">
    <name type="scientific">Aeoliella mucimassa</name>
    <dbReference type="NCBI Taxonomy" id="2527972"/>
    <lineage>
        <taxon>Bacteria</taxon>
        <taxon>Pseudomonadati</taxon>
        <taxon>Planctomycetota</taxon>
        <taxon>Planctomycetia</taxon>
        <taxon>Pirellulales</taxon>
        <taxon>Lacipirellulaceae</taxon>
        <taxon>Aeoliella</taxon>
    </lineage>
</organism>
<dbReference type="PANTHER" id="PTHR32071:SF57">
    <property type="entry name" value="C4-DICARBOXYLATE TRANSPORT TRANSCRIPTIONAL REGULATORY PROTEIN DCTD"/>
    <property type="match status" value="1"/>
</dbReference>
<dbReference type="InterPro" id="IPR009057">
    <property type="entry name" value="Homeodomain-like_sf"/>
</dbReference>
<evidence type="ECO:0000256" key="2">
    <source>
        <dbReference type="ARBA" id="ARBA00022840"/>
    </source>
</evidence>
<dbReference type="PRINTS" id="PR01590">
    <property type="entry name" value="HTHFIS"/>
</dbReference>
<dbReference type="PROSITE" id="PS50045">
    <property type="entry name" value="SIGMA54_INTERACT_4"/>
    <property type="match status" value="1"/>
</dbReference>
<evidence type="ECO:0000256" key="5">
    <source>
        <dbReference type="SAM" id="MobiDB-lite"/>
    </source>
</evidence>
<keyword evidence="8" id="KW-1185">Reference proteome</keyword>
<dbReference type="InterPro" id="IPR027417">
    <property type="entry name" value="P-loop_NTPase"/>
</dbReference>
<keyword evidence="3" id="KW-0805">Transcription regulation</keyword>
<dbReference type="GO" id="GO:0043565">
    <property type="term" value="F:sequence-specific DNA binding"/>
    <property type="evidence" value="ECO:0007669"/>
    <property type="project" value="InterPro"/>
</dbReference>
<feature type="region of interest" description="Disordered" evidence="5">
    <location>
        <begin position="367"/>
        <end position="412"/>
    </location>
</feature>
<dbReference type="Gene3D" id="1.10.8.60">
    <property type="match status" value="1"/>
</dbReference>
<evidence type="ECO:0000256" key="1">
    <source>
        <dbReference type="ARBA" id="ARBA00022741"/>
    </source>
</evidence>
<dbReference type="SUPFAM" id="SSF52540">
    <property type="entry name" value="P-loop containing nucleoside triphosphate hydrolases"/>
    <property type="match status" value="1"/>
</dbReference>
<evidence type="ECO:0000256" key="4">
    <source>
        <dbReference type="ARBA" id="ARBA00023163"/>
    </source>
</evidence>
<sequence length="412" mass="44906">MKTAAQVIRPASRFRIDRPRKSHRSPAQSVQLVGGGYNGDSDPLPLHLPTIRVTQPSPSDALTQFRQQQAARFAPGACDALVGVSPAMERVRAQVAAAAASGANTLITGHDSRGLQQIAQSIHYRRYSSGEQGLLELDTTTALPSQLGRLLQQMLTSETQATLLIESVESLTAEQQFELLTAMARTEWQGQVLATQLVAVDNNMELETPRPALSDELQAVLTTLVIEVPPLAARPEDLPELARWYLEDLVQGSRDPAPTLTEDALDLLMIYSWPGEQTELSELLTAAAGRAREGTITARHLPKVLHHAADYESLASDRPQPIDLDDYLSRVEAALVTRALELAGGNKAEAARLLGVSRPRLYRKLEQMGLVEPTSTKPATKPTEEKPPKEKPVVEPPSTADDDIEFLPLDPE</sequence>
<keyword evidence="2" id="KW-0067">ATP-binding</keyword>
<dbReference type="Gene3D" id="3.40.50.300">
    <property type="entry name" value="P-loop containing nucleotide triphosphate hydrolases"/>
    <property type="match status" value="1"/>
</dbReference>
<dbReference type="Gene3D" id="1.10.10.60">
    <property type="entry name" value="Homeodomain-like"/>
    <property type="match status" value="1"/>
</dbReference>
<dbReference type="InterPro" id="IPR002197">
    <property type="entry name" value="HTH_Fis"/>
</dbReference>
<dbReference type="PANTHER" id="PTHR32071">
    <property type="entry name" value="TRANSCRIPTIONAL REGULATORY PROTEIN"/>
    <property type="match status" value="1"/>
</dbReference>
<reference evidence="7 8" key="1">
    <citation type="submission" date="2019-02" db="EMBL/GenBank/DDBJ databases">
        <title>Deep-cultivation of Planctomycetes and their phenomic and genomic characterization uncovers novel biology.</title>
        <authorList>
            <person name="Wiegand S."/>
            <person name="Jogler M."/>
            <person name="Boedeker C."/>
            <person name="Pinto D."/>
            <person name="Vollmers J."/>
            <person name="Rivas-Marin E."/>
            <person name="Kohn T."/>
            <person name="Peeters S.H."/>
            <person name="Heuer A."/>
            <person name="Rast P."/>
            <person name="Oberbeckmann S."/>
            <person name="Bunk B."/>
            <person name="Jeske O."/>
            <person name="Meyerdierks A."/>
            <person name="Storesund J.E."/>
            <person name="Kallscheuer N."/>
            <person name="Luecker S."/>
            <person name="Lage O.M."/>
            <person name="Pohl T."/>
            <person name="Merkel B.J."/>
            <person name="Hornburger P."/>
            <person name="Mueller R.-W."/>
            <person name="Bruemmer F."/>
            <person name="Labrenz M."/>
            <person name="Spormann A.M."/>
            <person name="Op den Camp H."/>
            <person name="Overmann J."/>
            <person name="Amann R."/>
            <person name="Jetten M.S.M."/>
            <person name="Mascher T."/>
            <person name="Medema M.H."/>
            <person name="Devos D.P."/>
            <person name="Kaster A.-K."/>
            <person name="Ovreas L."/>
            <person name="Rohde M."/>
            <person name="Galperin M.Y."/>
            <person name="Jogler C."/>
        </authorList>
    </citation>
    <scope>NUCLEOTIDE SEQUENCE [LARGE SCALE GENOMIC DNA]</scope>
    <source>
        <strain evidence="7 8">Pan181</strain>
    </source>
</reference>
<evidence type="ECO:0000313" key="7">
    <source>
        <dbReference type="EMBL" id="QDU54704.1"/>
    </source>
</evidence>
<dbReference type="Pfam" id="PF14532">
    <property type="entry name" value="Sigma54_activ_2"/>
    <property type="match status" value="1"/>
</dbReference>
<dbReference type="GO" id="GO:0005524">
    <property type="term" value="F:ATP binding"/>
    <property type="evidence" value="ECO:0007669"/>
    <property type="project" value="UniProtKB-KW"/>
</dbReference>
<evidence type="ECO:0000259" key="6">
    <source>
        <dbReference type="PROSITE" id="PS50045"/>
    </source>
</evidence>
<dbReference type="KEGG" id="amuc:Pan181_08870"/>
<keyword evidence="4" id="KW-0804">Transcription</keyword>
<protein>
    <submittedName>
        <fullName evidence="7">Transcriptional regulatory protein ZraR</fullName>
    </submittedName>
</protein>
<dbReference type="Proteomes" id="UP000315750">
    <property type="component" value="Chromosome"/>
</dbReference>
<feature type="domain" description="Sigma-54 factor interaction" evidence="6">
    <location>
        <begin position="81"/>
        <end position="289"/>
    </location>
</feature>